<gene>
    <name evidence="2" type="ORF">EJB05_37490</name>
</gene>
<organism evidence="2 3">
    <name type="scientific">Eragrostis curvula</name>
    <name type="common">weeping love grass</name>
    <dbReference type="NCBI Taxonomy" id="38414"/>
    <lineage>
        <taxon>Eukaryota</taxon>
        <taxon>Viridiplantae</taxon>
        <taxon>Streptophyta</taxon>
        <taxon>Embryophyta</taxon>
        <taxon>Tracheophyta</taxon>
        <taxon>Spermatophyta</taxon>
        <taxon>Magnoliopsida</taxon>
        <taxon>Liliopsida</taxon>
        <taxon>Poales</taxon>
        <taxon>Poaceae</taxon>
        <taxon>PACMAD clade</taxon>
        <taxon>Chloridoideae</taxon>
        <taxon>Eragrostideae</taxon>
        <taxon>Eragrostidinae</taxon>
        <taxon>Eragrostis</taxon>
    </lineage>
</organism>
<feature type="non-terminal residue" evidence="2">
    <location>
        <position position="1"/>
    </location>
</feature>
<evidence type="ECO:0000313" key="2">
    <source>
        <dbReference type="EMBL" id="TVU14045.1"/>
    </source>
</evidence>
<dbReference type="AlphaFoldDB" id="A0A5J9TRZ9"/>
<evidence type="ECO:0000313" key="3">
    <source>
        <dbReference type="Proteomes" id="UP000324897"/>
    </source>
</evidence>
<evidence type="ECO:0000256" key="1">
    <source>
        <dbReference type="SAM" id="MobiDB-lite"/>
    </source>
</evidence>
<feature type="region of interest" description="Disordered" evidence="1">
    <location>
        <begin position="52"/>
        <end position="119"/>
    </location>
</feature>
<protein>
    <submittedName>
        <fullName evidence="2">Uncharacterized protein</fullName>
    </submittedName>
</protein>
<name>A0A5J9TRZ9_9POAL</name>
<reference evidence="2 3" key="1">
    <citation type="journal article" date="2019" name="Sci. Rep.">
        <title>A high-quality genome of Eragrostis curvula grass provides insights into Poaceae evolution and supports new strategies to enhance forage quality.</title>
        <authorList>
            <person name="Carballo J."/>
            <person name="Santos B.A.C.M."/>
            <person name="Zappacosta D."/>
            <person name="Garbus I."/>
            <person name="Selva J.P."/>
            <person name="Gallo C.A."/>
            <person name="Diaz A."/>
            <person name="Albertini E."/>
            <person name="Caccamo M."/>
            <person name="Echenique V."/>
        </authorList>
    </citation>
    <scope>NUCLEOTIDE SEQUENCE [LARGE SCALE GENOMIC DNA]</scope>
    <source>
        <strain evidence="3">cv. Victoria</strain>
        <tissue evidence="2">Leaf</tissue>
    </source>
</reference>
<comment type="caution">
    <text evidence="2">The sequence shown here is derived from an EMBL/GenBank/DDBJ whole genome shotgun (WGS) entry which is preliminary data.</text>
</comment>
<dbReference type="Proteomes" id="UP000324897">
    <property type="component" value="Unassembled WGS sequence"/>
</dbReference>
<dbReference type="Gramene" id="TVU14045">
    <property type="protein sequence ID" value="TVU14045"/>
    <property type="gene ID" value="EJB05_37490"/>
</dbReference>
<dbReference type="EMBL" id="RWGY01000031">
    <property type="protein sequence ID" value="TVU14045.1"/>
    <property type="molecule type" value="Genomic_DNA"/>
</dbReference>
<sequence>MAAGRVCSSCRPVELHARAQQLLAHGPCVTLAGPLDPAVFFLDAIRSSLTPATNSENSVVRSSEEPHQVTGCGSSCEPRRRQGRGHGCSQAARRQRSGAGRVAARRPLAGRLRLRAQVP</sequence>
<keyword evidence="3" id="KW-1185">Reference proteome</keyword>
<feature type="compositionally biased region" description="Low complexity" evidence="1">
    <location>
        <begin position="89"/>
        <end position="111"/>
    </location>
</feature>
<accession>A0A5J9TRZ9</accession>
<proteinExistence type="predicted"/>